<protein>
    <submittedName>
        <fullName evidence="1">Uncharacterized protein</fullName>
    </submittedName>
</protein>
<dbReference type="EMBL" id="AJWY01000845">
    <property type="protein sequence ID" value="EKC80606.1"/>
    <property type="molecule type" value="Genomic_DNA"/>
</dbReference>
<sequence length="248" mass="28565">MHVYSTTKYSNAVTLDEFVAATQRTLADAEKFASDINAVDEPSREKLLKKIPYINEQYVRIADNRLIVEKNLANMDIVNFKISRHIYATYVNLTDELQRNGYKVTVQTYSKVVEHLAANPSARTTFQELFDEYCRLKTMTEQFFVVESPAELCAVIEQRHPLVKQAYDELGTAKVQALKYHVGNIRRELVKGLSIGDDYKIVRMINDAFQKQTPIAKNKAKERLQEIYDTLGLTTKSQKRQTLCNDTR</sequence>
<name>K1V9J5_9ZZZZ</name>
<comment type="caution">
    <text evidence="1">The sequence shown here is derived from an EMBL/GenBank/DDBJ whole genome shotgun (WGS) entry which is preliminary data.</text>
</comment>
<proteinExistence type="predicted"/>
<organism evidence="1">
    <name type="scientific">human gut metagenome</name>
    <dbReference type="NCBI Taxonomy" id="408170"/>
    <lineage>
        <taxon>unclassified sequences</taxon>
        <taxon>metagenomes</taxon>
        <taxon>organismal metagenomes</taxon>
    </lineage>
</organism>
<dbReference type="AlphaFoldDB" id="K1V9J5"/>
<accession>K1V9J5</accession>
<reference evidence="1" key="1">
    <citation type="journal article" date="2013" name="Environ. Microbiol.">
        <title>Microbiota from the distal guts of lean and obese adolescents exhibit partial functional redundancy besides clear differences in community structure.</title>
        <authorList>
            <person name="Ferrer M."/>
            <person name="Ruiz A."/>
            <person name="Lanza F."/>
            <person name="Haange S.B."/>
            <person name="Oberbach A."/>
            <person name="Till H."/>
            <person name="Bargiela R."/>
            <person name="Campoy C."/>
            <person name="Segura M.T."/>
            <person name="Richter M."/>
            <person name="von Bergen M."/>
            <person name="Seifert J."/>
            <person name="Suarez A."/>
        </authorList>
    </citation>
    <scope>NUCLEOTIDE SEQUENCE</scope>
</reference>
<gene>
    <name evidence="1" type="ORF">LEA_01204</name>
</gene>
<evidence type="ECO:0000313" key="1">
    <source>
        <dbReference type="EMBL" id="EKC80606.1"/>
    </source>
</evidence>